<proteinExistence type="predicted"/>
<protein>
    <submittedName>
        <fullName evidence="1">Uncharacterized protein</fullName>
    </submittedName>
</protein>
<accession>K4A411</accession>
<dbReference type="InParanoid" id="K4A411"/>
<reference evidence="1" key="2">
    <citation type="submission" date="2018-08" db="UniProtKB">
        <authorList>
            <consortium name="EnsemblPlants"/>
        </authorList>
    </citation>
    <scope>IDENTIFICATION</scope>
    <source>
        <strain evidence="1">Yugu1</strain>
    </source>
</reference>
<dbReference type="Proteomes" id="UP000004995">
    <property type="component" value="Unassembled WGS sequence"/>
</dbReference>
<dbReference type="AlphaFoldDB" id="K4A411"/>
<dbReference type="Gramene" id="KQL24496">
    <property type="protein sequence ID" value="KQL24496"/>
    <property type="gene ID" value="SETIT_033615mg"/>
</dbReference>
<evidence type="ECO:0000313" key="1">
    <source>
        <dbReference type="EnsemblPlants" id="KQL24496"/>
    </source>
</evidence>
<dbReference type="HOGENOM" id="CLU_3176314_0_0_1"/>
<name>K4A411_SETIT</name>
<reference evidence="2" key="1">
    <citation type="journal article" date="2012" name="Nat. Biotechnol.">
        <title>Reference genome sequence of the model plant Setaria.</title>
        <authorList>
            <person name="Bennetzen J.L."/>
            <person name="Schmutz J."/>
            <person name="Wang H."/>
            <person name="Percifield R."/>
            <person name="Hawkins J."/>
            <person name="Pontaroli A.C."/>
            <person name="Estep M."/>
            <person name="Feng L."/>
            <person name="Vaughn J.N."/>
            <person name="Grimwood J."/>
            <person name="Jenkins J."/>
            <person name="Barry K."/>
            <person name="Lindquist E."/>
            <person name="Hellsten U."/>
            <person name="Deshpande S."/>
            <person name="Wang X."/>
            <person name="Wu X."/>
            <person name="Mitros T."/>
            <person name="Triplett J."/>
            <person name="Yang X."/>
            <person name="Ye C.Y."/>
            <person name="Mauro-Herrera M."/>
            <person name="Wang L."/>
            <person name="Li P."/>
            <person name="Sharma M."/>
            <person name="Sharma R."/>
            <person name="Ronald P.C."/>
            <person name="Panaud O."/>
            <person name="Kellogg E.A."/>
            <person name="Brutnell T.P."/>
            <person name="Doust A.N."/>
            <person name="Tuskan G.A."/>
            <person name="Rokhsar D."/>
            <person name="Devos K.M."/>
        </authorList>
    </citation>
    <scope>NUCLEOTIDE SEQUENCE [LARGE SCALE GENOMIC DNA]</scope>
    <source>
        <strain evidence="2">cv. Yugu1</strain>
    </source>
</reference>
<sequence length="47" mass="5298">MSWMKPILGWQRTERFTSSSSSRDEVMCCTAVCLACSCPPMTCYISI</sequence>
<evidence type="ECO:0000313" key="2">
    <source>
        <dbReference type="Proteomes" id="UP000004995"/>
    </source>
</evidence>
<keyword evidence="2" id="KW-1185">Reference proteome</keyword>
<dbReference type="EnsemblPlants" id="KQL24496">
    <property type="protein sequence ID" value="KQL24496"/>
    <property type="gene ID" value="SETIT_033615mg"/>
</dbReference>
<organism evidence="1 2">
    <name type="scientific">Setaria italica</name>
    <name type="common">Foxtail millet</name>
    <name type="synonym">Panicum italicum</name>
    <dbReference type="NCBI Taxonomy" id="4555"/>
    <lineage>
        <taxon>Eukaryota</taxon>
        <taxon>Viridiplantae</taxon>
        <taxon>Streptophyta</taxon>
        <taxon>Embryophyta</taxon>
        <taxon>Tracheophyta</taxon>
        <taxon>Spermatophyta</taxon>
        <taxon>Magnoliopsida</taxon>
        <taxon>Liliopsida</taxon>
        <taxon>Poales</taxon>
        <taxon>Poaceae</taxon>
        <taxon>PACMAD clade</taxon>
        <taxon>Panicoideae</taxon>
        <taxon>Panicodae</taxon>
        <taxon>Paniceae</taxon>
        <taxon>Cenchrinae</taxon>
        <taxon>Setaria</taxon>
    </lineage>
</organism>
<dbReference type="EMBL" id="AGNK02001081">
    <property type="status" value="NOT_ANNOTATED_CDS"/>
    <property type="molecule type" value="Genomic_DNA"/>
</dbReference>